<reference evidence="1 2" key="1">
    <citation type="submission" date="2020-07" db="EMBL/GenBank/DDBJ databases">
        <title>Sequencing the genomes of 1000 actinobacteria strains.</title>
        <authorList>
            <person name="Klenk H.-P."/>
        </authorList>
    </citation>
    <scope>NUCLEOTIDE SEQUENCE [LARGE SCALE GENOMIC DNA]</scope>
    <source>
        <strain evidence="1 2">DSM 15475</strain>
    </source>
</reference>
<organism evidence="1 2">
    <name type="scientific">Nesterenkonia xinjiangensis</name>
    <dbReference type="NCBI Taxonomy" id="225327"/>
    <lineage>
        <taxon>Bacteria</taxon>
        <taxon>Bacillati</taxon>
        <taxon>Actinomycetota</taxon>
        <taxon>Actinomycetes</taxon>
        <taxon>Micrococcales</taxon>
        <taxon>Micrococcaceae</taxon>
        <taxon>Nesterenkonia</taxon>
    </lineage>
</organism>
<name>A0A7Z0GIV5_9MICC</name>
<dbReference type="AlphaFoldDB" id="A0A7Z0GIV5"/>
<dbReference type="EMBL" id="JACCFY010000001">
    <property type="protein sequence ID" value="NYJ76814.1"/>
    <property type="molecule type" value="Genomic_DNA"/>
</dbReference>
<comment type="caution">
    <text evidence="1">The sequence shown here is derived from an EMBL/GenBank/DDBJ whole genome shotgun (WGS) entry which is preliminary data.</text>
</comment>
<protein>
    <recommendedName>
        <fullName evidence="3">Acetyltransferase (GNAT) family protein</fullName>
    </recommendedName>
</protein>
<accession>A0A7Z0GIV5</accession>
<dbReference type="Gene3D" id="3.40.630.30">
    <property type="match status" value="1"/>
</dbReference>
<dbReference type="Proteomes" id="UP000535437">
    <property type="component" value="Unassembled WGS sequence"/>
</dbReference>
<dbReference type="SUPFAM" id="SSF55729">
    <property type="entry name" value="Acyl-CoA N-acyltransferases (Nat)"/>
    <property type="match status" value="1"/>
</dbReference>
<proteinExistence type="predicted"/>
<evidence type="ECO:0000313" key="1">
    <source>
        <dbReference type="EMBL" id="NYJ76814.1"/>
    </source>
</evidence>
<evidence type="ECO:0008006" key="3">
    <source>
        <dbReference type="Google" id="ProtNLM"/>
    </source>
</evidence>
<dbReference type="RefSeq" id="WP_179540379.1">
    <property type="nucleotide sequence ID" value="NZ_BAAALL010000010.1"/>
</dbReference>
<dbReference type="InterPro" id="IPR016181">
    <property type="entry name" value="Acyl_CoA_acyltransferase"/>
</dbReference>
<sequence length="61" mass="7127">MRIRPAVPEDAVELTDLHLDVWDEAYSGLISEDVLAERRARRDQRLHRWKSTTPRTCPAAR</sequence>
<keyword evidence="2" id="KW-1185">Reference proteome</keyword>
<evidence type="ECO:0000313" key="2">
    <source>
        <dbReference type="Proteomes" id="UP000535437"/>
    </source>
</evidence>
<gene>
    <name evidence="1" type="ORF">HNR09_000225</name>
</gene>